<evidence type="ECO:0000313" key="5">
    <source>
        <dbReference type="EMBL" id="MCC2126731.1"/>
    </source>
</evidence>
<evidence type="ECO:0000259" key="4">
    <source>
        <dbReference type="PROSITE" id="PS51350"/>
    </source>
</evidence>
<keyword evidence="6" id="KW-1185">Reference proteome</keyword>
<keyword evidence="2" id="KW-0963">Cytoplasm</keyword>
<protein>
    <submittedName>
        <fullName evidence="5">HPr family phosphocarrier protein</fullName>
    </submittedName>
</protein>
<dbReference type="PRINTS" id="PR00107">
    <property type="entry name" value="PHOSPHOCPHPR"/>
</dbReference>
<comment type="subcellular location">
    <subcellularLocation>
        <location evidence="1">Cytoplasm</location>
    </subcellularLocation>
</comment>
<dbReference type="Gene3D" id="3.30.1340.10">
    <property type="entry name" value="HPr-like"/>
    <property type="match status" value="1"/>
</dbReference>
<name>A0AAE3AB45_9FIRM</name>
<dbReference type="InterPro" id="IPR000032">
    <property type="entry name" value="HPr-like"/>
</dbReference>
<accession>A0AAE3AB45</accession>
<keyword evidence="3" id="KW-0598">Phosphotransferase system</keyword>
<organism evidence="5 6">
    <name type="scientific">Hominiventricola filiformis</name>
    <dbReference type="NCBI Taxonomy" id="2885352"/>
    <lineage>
        <taxon>Bacteria</taxon>
        <taxon>Bacillati</taxon>
        <taxon>Bacillota</taxon>
        <taxon>Clostridia</taxon>
        <taxon>Lachnospirales</taxon>
        <taxon>Lachnospiraceae</taxon>
        <taxon>Hominiventricola</taxon>
    </lineage>
</organism>
<sequence>MAREQMRIQSPNGIDLRSAGMLVGEANKFQSYIMMYHGEYKMNCKSLMSMLAFPVGPEADVVIECEGEDEEEALKHITEFIKNLKQ</sequence>
<dbReference type="GO" id="GO:0009401">
    <property type="term" value="P:phosphoenolpyruvate-dependent sugar phosphotransferase system"/>
    <property type="evidence" value="ECO:0007669"/>
    <property type="project" value="UniProtKB-KW"/>
</dbReference>
<gene>
    <name evidence="5" type="ORF">LKD36_11120</name>
</gene>
<dbReference type="NCBIfam" id="TIGR01003">
    <property type="entry name" value="PTS_HPr_family"/>
    <property type="match status" value="1"/>
</dbReference>
<dbReference type="AlphaFoldDB" id="A0AAE3AB45"/>
<dbReference type="SUPFAM" id="SSF55594">
    <property type="entry name" value="HPr-like"/>
    <property type="match status" value="1"/>
</dbReference>
<dbReference type="InterPro" id="IPR035895">
    <property type="entry name" value="HPr-like_sf"/>
</dbReference>
<evidence type="ECO:0000256" key="1">
    <source>
        <dbReference type="ARBA" id="ARBA00004496"/>
    </source>
</evidence>
<proteinExistence type="predicted"/>
<dbReference type="Proteomes" id="UP001198220">
    <property type="component" value="Unassembled WGS sequence"/>
</dbReference>
<evidence type="ECO:0000313" key="6">
    <source>
        <dbReference type="Proteomes" id="UP001198220"/>
    </source>
</evidence>
<dbReference type="GO" id="GO:0005737">
    <property type="term" value="C:cytoplasm"/>
    <property type="evidence" value="ECO:0007669"/>
    <property type="project" value="UniProtKB-SubCell"/>
</dbReference>
<comment type="caution">
    <text evidence="5">The sequence shown here is derived from an EMBL/GenBank/DDBJ whole genome shotgun (WGS) entry which is preliminary data.</text>
</comment>
<evidence type="ECO:0000256" key="2">
    <source>
        <dbReference type="ARBA" id="ARBA00022490"/>
    </source>
</evidence>
<dbReference type="RefSeq" id="WP_308459638.1">
    <property type="nucleotide sequence ID" value="NZ_JAJEPS010000010.1"/>
</dbReference>
<dbReference type="PROSITE" id="PS51350">
    <property type="entry name" value="PTS_HPR_DOM"/>
    <property type="match status" value="1"/>
</dbReference>
<dbReference type="PANTHER" id="PTHR33705:SF2">
    <property type="entry name" value="PHOSPHOCARRIER PROTEIN NPR"/>
    <property type="match status" value="1"/>
</dbReference>
<reference evidence="5 6" key="1">
    <citation type="submission" date="2021-10" db="EMBL/GenBank/DDBJ databases">
        <title>Anaerobic single-cell dispensing facilitates the cultivation of human gut bacteria.</title>
        <authorList>
            <person name="Afrizal A."/>
        </authorList>
    </citation>
    <scope>NUCLEOTIDE SEQUENCE [LARGE SCALE GENOMIC DNA]</scope>
    <source>
        <strain evidence="5 6">CLA-AA-H276</strain>
    </source>
</reference>
<evidence type="ECO:0000256" key="3">
    <source>
        <dbReference type="ARBA" id="ARBA00022683"/>
    </source>
</evidence>
<dbReference type="PANTHER" id="PTHR33705">
    <property type="entry name" value="PHOSPHOCARRIER PROTEIN HPR"/>
    <property type="match status" value="1"/>
</dbReference>
<dbReference type="Pfam" id="PF00381">
    <property type="entry name" value="PTS-HPr"/>
    <property type="match status" value="1"/>
</dbReference>
<feature type="domain" description="HPr" evidence="4">
    <location>
        <begin position="1"/>
        <end position="86"/>
    </location>
</feature>
<dbReference type="EMBL" id="JAJEPS010000010">
    <property type="protein sequence ID" value="MCC2126731.1"/>
    <property type="molecule type" value="Genomic_DNA"/>
</dbReference>
<dbReference type="InterPro" id="IPR050399">
    <property type="entry name" value="HPr"/>
</dbReference>